<dbReference type="SUPFAM" id="SSF56574">
    <property type="entry name" value="Serpins"/>
    <property type="match status" value="1"/>
</dbReference>
<dbReference type="Pfam" id="PF00079">
    <property type="entry name" value="Serpin"/>
    <property type="match status" value="1"/>
</dbReference>
<feature type="chain" id="PRO_5026870896" evidence="5">
    <location>
        <begin position="20"/>
        <end position="565"/>
    </location>
</feature>
<evidence type="ECO:0000313" key="8">
    <source>
        <dbReference type="RefSeq" id="XP_023170716.2"/>
    </source>
</evidence>
<evidence type="ECO:0000256" key="5">
    <source>
        <dbReference type="SAM" id="SignalP"/>
    </source>
</evidence>
<dbReference type="Gene3D" id="2.30.39.10">
    <property type="entry name" value="Alpha-1-antitrypsin, domain 1"/>
    <property type="match status" value="2"/>
</dbReference>
<sequence length="565" mass="62293">MLRSLFLLAFGCLFAIGNCDLDLWRDVRKPEHQALLQKLNEARSTSAPAYLAPTQPPSQFSSGFAASAQPAGPLPPQFSFDLGVSPQPAGPLPPRTEFAGSSSGSSSGNVDVAASDDIARNILTFAQNLSNQINVNYRKTMIFSPLSIASALALLLLGAKGRSYTELVAVFGQTDMVKLHEQFGLMLRDVQQPTSQTISPVRQLDAWHSNSLRRSLRNYPRNRHAPQEVHVANGLFVKYGYSLNPDYRQAVVGIYKSEFQTLDFGNSPATAKYIINSWVEHQTKGKIENIIADDLPQDTRIVMANTLYFKAMWEIDFIASATKVEDFYPNGEGTQPVIPVDMMVGAGAFPYHEDQQLDCRIIGLPYHGNLTTMYVIQPMRSSVEQLAYLQQRLNADAIEQMISQMTRRSTIVAFPKMHLTESFKLNNLLQAMGIGGIFNPVQSDLSLIGTNDPTSQTVQTGRSYSDSLQRLVAQRQLAQSSQSPTPPSDLIVSDILHKVDFTVNEQGTEAAAATAAILKKSGPEVLFRAETPFIVLVRHDLTKLPLFYGMINEPPTAKASSMYKN</sequence>
<dbReference type="SMART" id="SM00093">
    <property type="entry name" value="SERPIN"/>
    <property type="match status" value="1"/>
</dbReference>
<evidence type="ECO:0000256" key="2">
    <source>
        <dbReference type="ARBA" id="ARBA00022900"/>
    </source>
</evidence>
<proteinExistence type="inferred from homology"/>
<dbReference type="GO" id="GO:0045861">
    <property type="term" value="P:negative regulation of proteolysis"/>
    <property type="evidence" value="ECO:0007669"/>
    <property type="project" value="UniProtKB-ARBA"/>
</dbReference>
<feature type="signal peptide" evidence="5">
    <location>
        <begin position="1"/>
        <end position="19"/>
    </location>
</feature>
<dbReference type="GO" id="GO:0005615">
    <property type="term" value="C:extracellular space"/>
    <property type="evidence" value="ECO:0007669"/>
    <property type="project" value="InterPro"/>
</dbReference>
<feature type="region of interest" description="Disordered" evidence="4">
    <location>
        <begin position="50"/>
        <end position="69"/>
    </location>
</feature>
<feature type="domain" description="Serpin" evidence="6">
    <location>
        <begin position="127"/>
        <end position="554"/>
    </location>
</feature>
<dbReference type="GO" id="GO:0004867">
    <property type="term" value="F:serine-type endopeptidase inhibitor activity"/>
    <property type="evidence" value="ECO:0007669"/>
    <property type="project" value="UniProtKB-KW"/>
</dbReference>
<accession>A0A6J1M257</accession>
<reference evidence="8" key="1">
    <citation type="submission" date="2025-08" db="UniProtKB">
        <authorList>
            <consortium name="RefSeq"/>
        </authorList>
    </citation>
    <scope>IDENTIFICATION</scope>
    <source>
        <strain evidence="8">15085-1641.00</strain>
        <tissue evidence="8">Whole body</tissue>
    </source>
</reference>
<dbReference type="PANTHER" id="PTHR11461">
    <property type="entry name" value="SERINE PROTEASE INHIBITOR, SERPIN"/>
    <property type="match status" value="1"/>
</dbReference>
<keyword evidence="7" id="KW-1185">Reference proteome</keyword>
<dbReference type="PANTHER" id="PTHR11461:SF342">
    <property type="entry name" value="SERINE PROTEASE INHIBITOR 28DC"/>
    <property type="match status" value="1"/>
</dbReference>
<dbReference type="InterPro" id="IPR023796">
    <property type="entry name" value="Serpin_dom"/>
</dbReference>
<comment type="similarity">
    <text evidence="3">Belongs to the serpin family.</text>
</comment>
<name>A0A6J1M257_DROHY</name>
<dbReference type="FunFam" id="2.30.39.10:FF:000035">
    <property type="entry name" value="Serine protease inhibitor (serpin) 16"/>
    <property type="match status" value="1"/>
</dbReference>
<keyword evidence="5" id="KW-0732">Signal</keyword>
<dbReference type="InterPro" id="IPR042185">
    <property type="entry name" value="Serpin_sf_2"/>
</dbReference>
<evidence type="ECO:0000256" key="3">
    <source>
        <dbReference type="RuleBase" id="RU000411"/>
    </source>
</evidence>
<evidence type="ECO:0000313" key="7">
    <source>
        <dbReference type="Proteomes" id="UP000504633"/>
    </source>
</evidence>
<dbReference type="AlphaFoldDB" id="A0A6J1M257"/>
<feature type="compositionally biased region" description="Low complexity" evidence="4">
    <location>
        <begin position="57"/>
        <end position="69"/>
    </location>
</feature>
<evidence type="ECO:0000256" key="4">
    <source>
        <dbReference type="SAM" id="MobiDB-lite"/>
    </source>
</evidence>
<dbReference type="GeneID" id="111599327"/>
<keyword evidence="2 8" id="KW-0722">Serine protease inhibitor</keyword>
<evidence type="ECO:0000256" key="1">
    <source>
        <dbReference type="ARBA" id="ARBA00022690"/>
    </source>
</evidence>
<dbReference type="OrthoDB" id="9518664at2759"/>
<protein>
    <submittedName>
        <fullName evidence="8">Serine protease inhibitor 28Dc</fullName>
    </submittedName>
</protein>
<dbReference type="InterPro" id="IPR036186">
    <property type="entry name" value="Serpin_sf"/>
</dbReference>
<dbReference type="RefSeq" id="XP_023170716.2">
    <property type="nucleotide sequence ID" value="XM_023314948.2"/>
</dbReference>
<keyword evidence="1 8" id="KW-0646">Protease inhibitor</keyword>
<evidence type="ECO:0000259" key="6">
    <source>
        <dbReference type="SMART" id="SM00093"/>
    </source>
</evidence>
<organism evidence="7 8">
    <name type="scientific">Drosophila hydei</name>
    <name type="common">Fruit fly</name>
    <dbReference type="NCBI Taxonomy" id="7224"/>
    <lineage>
        <taxon>Eukaryota</taxon>
        <taxon>Metazoa</taxon>
        <taxon>Ecdysozoa</taxon>
        <taxon>Arthropoda</taxon>
        <taxon>Hexapoda</taxon>
        <taxon>Insecta</taxon>
        <taxon>Pterygota</taxon>
        <taxon>Neoptera</taxon>
        <taxon>Endopterygota</taxon>
        <taxon>Diptera</taxon>
        <taxon>Brachycera</taxon>
        <taxon>Muscomorpha</taxon>
        <taxon>Ephydroidea</taxon>
        <taxon>Drosophilidae</taxon>
        <taxon>Drosophila</taxon>
    </lineage>
</organism>
<dbReference type="KEGG" id="dhe:111599327"/>
<dbReference type="InterPro" id="IPR042178">
    <property type="entry name" value="Serpin_sf_1"/>
</dbReference>
<gene>
    <name evidence="8" type="primary">LOC111599327</name>
</gene>
<dbReference type="OMA" id="TMYVIQP"/>
<dbReference type="InterPro" id="IPR000215">
    <property type="entry name" value="Serpin_fam"/>
</dbReference>
<dbReference type="Proteomes" id="UP000504633">
    <property type="component" value="Unplaced"/>
</dbReference>
<dbReference type="Gene3D" id="3.30.497.10">
    <property type="entry name" value="Antithrombin, subunit I, domain 2"/>
    <property type="match status" value="2"/>
</dbReference>